<reference evidence="2 3" key="1">
    <citation type="submission" date="2017-01" db="EMBL/GenBank/DDBJ databases">
        <title>Phylogeographic, genomic and meropenem susceptibility analysis of Burkholderia ubonensis.</title>
        <authorList>
            <person name="Price E.P."/>
            <person name="Sarovich D.S."/>
            <person name="Webb J.R."/>
            <person name="Hall C.M."/>
            <person name="Sahl J.W."/>
            <person name="Kaestli M."/>
            <person name="Mayo M."/>
            <person name="Harrington G."/>
            <person name="Baker A.L."/>
            <person name="Sidak-Loftis L.C."/>
            <person name="Lummis M."/>
            <person name="Schupp J.M."/>
            <person name="Gillece J.D."/>
            <person name="Tuanyok A."/>
            <person name="Warner J."/>
            <person name="Busch J.D."/>
            <person name="Keim P."/>
            <person name="Currie B.J."/>
            <person name="Wagner D.M."/>
        </authorList>
    </citation>
    <scope>NUCLEOTIDE SEQUENCE [LARGE SCALE GENOMIC DNA]</scope>
    <source>
        <strain evidence="2 3">A21</strain>
    </source>
</reference>
<dbReference type="InterPro" id="IPR001509">
    <property type="entry name" value="Epimerase_deHydtase"/>
</dbReference>
<evidence type="ECO:0000259" key="1">
    <source>
        <dbReference type="Pfam" id="PF01370"/>
    </source>
</evidence>
<comment type="caution">
    <text evidence="2">The sequence shown here is derived from an EMBL/GenBank/DDBJ whole genome shotgun (WGS) entry which is preliminary data.</text>
</comment>
<dbReference type="InterPro" id="IPR036291">
    <property type="entry name" value="NAD(P)-bd_dom_sf"/>
</dbReference>
<gene>
    <name evidence="2" type="ORF">BW685_27855</name>
</gene>
<dbReference type="PANTHER" id="PTHR43245">
    <property type="entry name" value="BIFUNCTIONAL POLYMYXIN RESISTANCE PROTEIN ARNA"/>
    <property type="match status" value="1"/>
</dbReference>
<evidence type="ECO:0000313" key="3">
    <source>
        <dbReference type="Proteomes" id="UP000187194"/>
    </source>
</evidence>
<dbReference type="EMBL" id="MTJZ01000063">
    <property type="protein sequence ID" value="OMG70052.1"/>
    <property type="molecule type" value="Genomic_DNA"/>
</dbReference>
<name>A0A1R1J427_9BURK</name>
<dbReference type="CDD" id="cd05232">
    <property type="entry name" value="UDP_G4E_4_SDR_e"/>
    <property type="match status" value="1"/>
</dbReference>
<protein>
    <submittedName>
        <fullName evidence="2">NAD-dependent dehydratase</fullName>
    </submittedName>
</protein>
<evidence type="ECO:0000313" key="2">
    <source>
        <dbReference type="EMBL" id="OMG70052.1"/>
    </source>
</evidence>
<sequence>MYLMILVTGASGFVGQATCRALMERGERVVRLVRRPTGQPDLGPEWVHDQPDFAGIEQMWPNWVRCETVIHLAARVHVMRDSAMDPAAAYRETNVEGTLRVARAAHAIGARRFVYVSSIKAVGESSAGRAPLSEVDEPAPLDPYGISKLEAERGLVAFGRDSGMEIVIVRPPLVYGPGVRANFQSLMRALSKRIPLPIGAISARRSLIYVENLANALMVCASDSRAAGQVFHVADGRDLTVTELARSLAAYLDAPARLLPVPAIWLRVAGRLTGRLPEVERLVGALQLDTRRIREVLDWRPPHDVEDGLRQTAIWYRSTQ</sequence>
<organism evidence="2 3">
    <name type="scientific">Burkholderia ubonensis</name>
    <dbReference type="NCBI Taxonomy" id="101571"/>
    <lineage>
        <taxon>Bacteria</taxon>
        <taxon>Pseudomonadati</taxon>
        <taxon>Pseudomonadota</taxon>
        <taxon>Betaproteobacteria</taxon>
        <taxon>Burkholderiales</taxon>
        <taxon>Burkholderiaceae</taxon>
        <taxon>Burkholderia</taxon>
        <taxon>Burkholderia cepacia complex</taxon>
    </lineage>
</organism>
<proteinExistence type="predicted"/>
<dbReference type="SUPFAM" id="SSF51735">
    <property type="entry name" value="NAD(P)-binding Rossmann-fold domains"/>
    <property type="match status" value="1"/>
</dbReference>
<feature type="domain" description="NAD-dependent epimerase/dehydratase" evidence="1">
    <location>
        <begin position="5"/>
        <end position="233"/>
    </location>
</feature>
<accession>A0A1R1J427</accession>
<dbReference type="InterPro" id="IPR050177">
    <property type="entry name" value="Lipid_A_modif_metabolic_enz"/>
</dbReference>
<dbReference type="Pfam" id="PF01370">
    <property type="entry name" value="Epimerase"/>
    <property type="match status" value="1"/>
</dbReference>
<dbReference type="AlphaFoldDB" id="A0A1R1J427"/>
<dbReference type="Proteomes" id="UP000187194">
    <property type="component" value="Unassembled WGS sequence"/>
</dbReference>
<dbReference type="PANTHER" id="PTHR43245:SF58">
    <property type="entry name" value="BLL5923 PROTEIN"/>
    <property type="match status" value="1"/>
</dbReference>
<dbReference type="Gene3D" id="3.40.50.720">
    <property type="entry name" value="NAD(P)-binding Rossmann-like Domain"/>
    <property type="match status" value="1"/>
</dbReference>